<dbReference type="Proteomes" id="UP000638732">
    <property type="component" value="Unassembled WGS sequence"/>
</dbReference>
<name>A0A965ZF39_9SPHI</name>
<dbReference type="SUPFAM" id="SSF53474">
    <property type="entry name" value="alpha/beta-Hydrolases"/>
    <property type="match status" value="1"/>
</dbReference>
<dbReference type="RefSeq" id="WP_166585736.1">
    <property type="nucleotide sequence ID" value="NZ_WWEO01000042.1"/>
</dbReference>
<proteinExistence type="predicted"/>
<keyword evidence="5" id="KW-0325">Glycoprotein</keyword>
<sequence length="486" mass="54006">MPLPRKRFTSILYPNASIFAVFVLLLFSSWAKIPSHIPLHDLTESLAFKKAVGLHSLRLDGAVVNYQSTAGYVNVEDSQHRKAQIFYTDYLVRRANRPVTFVFNGGPGSSSIWLHMGSFGPVRAVPGKNGYQNNPNTWLGFTDLVFIDPVGTGFSRASNSADEKCFYGYQEDVEIIGQFIKKYLTDNNRQNSPLFLAGESYGAARAVGLTAYIRTAFKIPVKGLTLISPALNYKLVTFRKRNDAPYPYYLPTYAATAQYHNQLTPELQQITPEQLSKKVTAFAFGTYRNALTGLNVLPANVIDTLSYFTGIDTGTLRRLNGRVTDVQFSRLILKKKGEVTGTYDSRATGKASAVADPSEVALRAVFPQAFQQYQQNELHYKTPLAYLATIATPNWNYGPAKAAGGYLDVVPVLRKLLSGDTDLKVHIVSGDYDLATPSSTVNLYANQIRSHSVSVHRYLSGHMLYTDSQANAKWYEDTKGFYQMAL</sequence>
<dbReference type="GO" id="GO:0004185">
    <property type="term" value="F:serine-type carboxypeptidase activity"/>
    <property type="evidence" value="ECO:0007669"/>
    <property type="project" value="InterPro"/>
</dbReference>
<evidence type="ECO:0000313" key="7">
    <source>
        <dbReference type="Proteomes" id="UP000638732"/>
    </source>
</evidence>
<dbReference type="AlphaFoldDB" id="A0A965ZF39"/>
<evidence type="ECO:0000256" key="2">
    <source>
        <dbReference type="ARBA" id="ARBA00022670"/>
    </source>
</evidence>
<evidence type="ECO:0000256" key="5">
    <source>
        <dbReference type="ARBA" id="ARBA00023180"/>
    </source>
</evidence>
<reference evidence="6" key="2">
    <citation type="submission" date="2020-10" db="EMBL/GenBank/DDBJ databases">
        <title>Mucilaginibacter sp. nov., isolated from soil.</title>
        <authorList>
            <person name="Jeon C.O."/>
        </authorList>
    </citation>
    <scope>NUCLEOTIDE SEQUENCE</scope>
    <source>
        <strain evidence="6">R11</strain>
    </source>
</reference>
<reference evidence="6" key="1">
    <citation type="submission" date="2020-01" db="EMBL/GenBank/DDBJ databases">
        <authorList>
            <person name="Seo Y.L."/>
        </authorList>
    </citation>
    <scope>NUCLEOTIDE SEQUENCE</scope>
    <source>
        <strain evidence="6">R11</strain>
    </source>
</reference>
<dbReference type="GO" id="GO:0006508">
    <property type="term" value="P:proteolysis"/>
    <property type="evidence" value="ECO:0007669"/>
    <property type="project" value="UniProtKB-KW"/>
</dbReference>
<dbReference type="PANTHER" id="PTHR11802">
    <property type="entry name" value="SERINE PROTEASE FAMILY S10 SERINE CARBOXYPEPTIDASE"/>
    <property type="match status" value="1"/>
</dbReference>
<keyword evidence="4" id="KW-0378">Hydrolase</keyword>
<comment type="caution">
    <text evidence="6">The sequence shown here is derived from an EMBL/GenBank/DDBJ whole genome shotgun (WGS) entry which is preliminary data.</text>
</comment>
<dbReference type="InterPro" id="IPR029058">
    <property type="entry name" value="AB_hydrolase_fold"/>
</dbReference>
<keyword evidence="1" id="KW-0121">Carboxypeptidase</keyword>
<gene>
    <name evidence="6" type="ORF">GSY63_10325</name>
</gene>
<keyword evidence="2" id="KW-0645">Protease</keyword>
<accession>A0A965ZF39</accession>
<dbReference type="Pfam" id="PF00450">
    <property type="entry name" value="Peptidase_S10"/>
    <property type="match status" value="1"/>
</dbReference>
<evidence type="ECO:0000256" key="1">
    <source>
        <dbReference type="ARBA" id="ARBA00022645"/>
    </source>
</evidence>
<organism evidence="6 7">
    <name type="scientific">Mucilaginibacter agri</name>
    <dbReference type="NCBI Taxonomy" id="2695265"/>
    <lineage>
        <taxon>Bacteria</taxon>
        <taxon>Pseudomonadati</taxon>
        <taxon>Bacteroidota</taxon>
        <taxon>Sphingobacteriia</taxon>
        <taxon>Sphingobacteriales</taxon>
        <taxon>Sphingobacteriaceae</taxon>
        <taxon>Mucilaginibacter</taxon>
    </lineage>
</organism>
<dbReference type="InterPro" id="IPR001563">
    <property type="entry name" value="Peptidase_S10"/>
</dbReference>
<dbReference type="EMBL" id="WWEO01000042">
    <property type="protein sequence ID" value="NCD69750.1"/>
    <property type="molecule type" value="Genomic_DNA"/>
</dbReference>
<protein>
    <recommendedName>
        <fullName evidence="8">Peptidase S10</fullName>
    </recommendedName>
</protein>
<evidence type="ECO:0000256" key="4">
    <source>
        <dbReference type="ARBA" id="ARBA00022801"/>
    </source>
</evidence>
<evidence type="ECO:0000256" key="3">
    <source>
        <dbReference type="ARBA" id="ARBA00022729"/>
    </source>
</evidence>
<keyword evidence="3" id="KW-0732">Signal</keyword>
<evidence type="ECO:0008006" key="8">
    <source>
        <dbReference type="Google" id="ProtNLM"/>
    </source>
</evidence>
<keyword evidence="7" id="KW-1185">Reference proteome</keyword>
<dbReference type="PANTHER" id="PTHR11802:SF3">
    <property type="entry name" value="RETINOID-INDUCIBLE SERINE CARBOXYPEPTIDASE"/>
    <property type="match status" value="1"/>
</dbReference>
<dbReference type="Gene3D" id="3.40.50.1820">
    <property type="entry name" value="alpha/beta hydrolase"/>
    <property type="match status" value="1"/>
</dbReference>
<evidence type="ECO:0000313" key="6">
    <source>
        <dbReference type="EMBL" id="NCD69750.1"/>
    </source>
</evidence>